<dbReference type="AlphaFoldDB" id="A0A449BER4"/>
<dbReference type="Proteomes" id="UP000289841">
    <property type="component" value="Chromosome"/>
</dbReference>
<dbReference type="InterPro" id="IPR031899">
    <property type="entry name" value="Dit_N"/>
</dbReference>
<evidence type="ECO:0000313" key="3">
    <source>
        <dbReference type="Proteomes" id="UP000289841"/>
    </source>
</evidence>
<accession>A0A449BER4</accession>
<dbReference type="OrthoDB" id="411207at2"/>
<evidence type="ECO:0000259" key="1">
    <source>
        <dbReference type="Pfam" id="PF16774"/>
    </source>
</evidence>
<evidence type="ECO:0000313" key="2">
    <source>
        <dbReference type="EMBL" id="VEU80939.1"/>
    </source>
</evidence>
<organism evidence="2 3">
    <name type="scientific">Haploplasma axanthum</name>
    <name type="common">Acholeplasma axanthum</name>
    <dbReference type="NCBI Taxonomy" id="29552"/>
    <lineage>
        <taxon>Bacteria</taxon>
        <taxon>Bacillati</taxon>
        <taxon>Mycoplasmatota</taxon>
        <taxon>Mollicutes</taxon>
        <taxon>Acholeplasmatales</taxon>
        <taxon>Acholeplasmataceae</taxon>
        <taxon>Haploplasma</taxon>
    </lineage>
</organism>
<protein>
    <recommendedName>
        <fullName evidence="1">Distal tail protein N-terminal domain-containing protein</fullName>
    </recommendedName>
</protein>
<reference evidence="2 3" key="1">
    <citation type="submission" date="2019-01" db="EMBL/GenBank/DDBJ databases">
        <authorList>
            <consortium name="Pathogen Informatics"/>
        </authorList>
    </citation>
    <scope>NUCLEOTIDE SEQUENCE [LARGE SCALE GENOMIC DNA]</scope>
    <source>
        <strain evidence="2 3">NCTC10138</strain>
    </source>
</reference>
<dbReference type="KEGG" id="aaxa:NCTC10138_01327"/>
<sequence length="282" mass="32876">MIRRFYLENENGVQFHFKYYTGVLISDIVGLGFEFSLSYLKYGHIHKTVKKETPLLEISAALNFLDGYDGYQKFIDYLNQGSENLKLYYVTNETKYVYVDIVSLSKAELEAGILKSEIVFNKKSYWIKERQIIIDITNQSGGKIYPYNYTYNYQITREGRTTIDIGGFFNASLIIEMEGNVDHPEINVIQSGKLISSLRLNMVAEDAVIITSSVPDNKYLKMIKEEIETDIYSYQDFEKDNFIELSPGQNTLEFKSGVSTNTLCKVHIFEYHLGWWLWIWLY</sequence>
<name>A0A449BER4_HAPAX</name>
<dbReference type="STRING" id="1278311.GCA_000428705_00018"/>
<feature type="domain" description="Distal tail protein N-terminal" evidence="1">
    <location>
        <begin position="2"/>
        <end position="122"/>
    </location>
</feature>
<dbReference type="Pfam" id="PF16774">
    <property type="entry name" value="Dit_N"/>
    <property type="match status" value="1"/>
</dbReference>
<gene>
    <name evidence="2" type="ORF">NCTC10138_01327</name>
</gene>
<keyword evidence="3" id="KW-1185">Reference proteome</keyword>
<dbReference type="EMBL" id="LR215048">
    <property type="protein sequence ID" value="VEU80939.1"/>
    <property type="molecule type" value="Genomic_DNA"/>
</dbReference>
<proteinExistence type="predicted"/>